<evidence type="ECO:0000313" key="2">
    <source>
        <dbReference type="Proteomes" id="UP000053038"/>
    </source>
</evidence>
<dbReference type="SUPFAM" id="SSF53448">
    <property type="entry name" value="Nucleotide-diphospho-sugar transferases"/>
    <property type="match status" value="1"/>
</dbReference>
<proteinExistence type="predicted"/>
<dbReference type="OrthoDB" id="6296156at2"/>
<evidence type="ECO:0008006" key="3">
    <source>
        <dbReference type="Google" id="ProtNLM"/>
    </source>
</evidence>
<comment type="caution">
    <text evidence="1">The sequence shown here is derived from an EMBL/GenBank/DDBJ whole genome shotgun (WGS) entry which is preliminary data.</text>
</comment>
<dbReference type="AlphaFoldDB" id="A0A7V8IJS7"/>
<reference evidence="1 2" key="1">
    <citation type="submission" date="2014-10" db="EMBL/GenBank/DDBJ databases">
        <title>Genome sequence of Pectobacterium carotovorum M022.</title>
        <authorList>
            <person name="Chan K.-G."/>
            <person name="Tan W.-S."/>
        </authorList>
    </citation>
    <scope>NUCLEOTIDE SEQUENCE [LARGE SCALE GENOMIC DNA]</scope>
    <source>
        <strain evidence="1 2">M022</strain>
    </source>
</reference>
<protein>
    <recommendedName>
        <fullName evidence="3">Glycosyl transferase</fullName>
    </recommendedName>
</protein>
<name>A0A7V8IJS7_9GAMM</name>
<dbReference type="EMBL" id="JSXC01000019">
    <property type="protein sequence ID" value="KHN53077.1"/>
    <property type="molecule type" value="Genomic_DNA"/>
</dbReference>
<dbReference type="RefSeq" id="WP_039347924.1">
    <property type="nucleotide sequence ID" value="NZ_JSXC01000019.1"/>
</dbReference>
<keyword evidence="2" id="KW-1185">Reference proteome</keyword>
<sequence length="285" mass="32922">MKTLFYTLAFGKQEYYLQSQLLIISFLKNRVPDSIFRLYTDKPGFFDFLADEIEIFPIDKKYLQECIGAHKGYVFSVKLNLIKRVAMEKDFDATVFLDTDVVAYQSLSSLVSTIYHGGSVMYQREKKYSRESKKEYWNALCAIDTLEYRVDITSSQWNSGVVGLPQGWENKMQDASVIMDELHEYGVKQHTLEQVAISVVLESTGNIHPATDSFIHYYANKCAWEGLCDELEKLKNSNVDVCHLIDWFGAIKTLPAALPDKENIFYRLIGKWKKSIQKRLLLSKK</sequence>
<evidence type="ECO:0000313" key="1">
    <source>
        <dbReference type="EMBL" id="KHN53077.1"/>
    </source>
</evidence>
<accession>A0A7V8IJS7</accession>
<gene>
    <name evidence="1" type="ORF">OI69_06985</name>
</gene>
<dbReference type="InterPro" id="IPR029044">
    <property type="entry name" value="Nucleotide-diphossugar_trans"/>
</dbReference>
<dbReference type="Proteomes" id="UP000053038">
    <property type="component" value="Unassembled WGS sequence"/>
</dbReference>
<organism evidence="1 2">
    <name type="scientific">Pectobacterium fontis</name>
    <dbReference type="NCBI Taxonomy" id="2558042"/>
    <lineage>
        <taxon>Bacteria</taxon>
        <taxon>Pseudomonadati</taxon>
        <taxon>Pseudomonadota</taxon>
        <taxon>Gammaproteobacteria</taxon>
        <taxon>Enterobacterales</taxon>
        <taxon>Pectobacteriaceae</taxon>
        <taxon>Pectobacterium</taxon>
    </lineage>
</organism>